<accession>A0A7C5I343</accession>
<feature type="non-terminal residue" evidence="2">
    <location>
        <position position="1"/>
    </location>
</feature>
<organism evidence="2">
    <name type="scientific">Kosmotoga arenicorallina</name>
    <dbReference type="NCBI Taxonomy" id="688066"/>
    <lineage>
        <taxon>Bacteria</taxon>
        <taxon>Thermotogati</taxon>
        <taxon>Thermotogota</taxon>
        <taxon>Thermotogae</taxon>
        <taxon>Kosmotogales</taxon>
        <taxon>Kosmotogaceae</taxon>
        <taxon>Kosmotoga</taxon>
    </lineage>
</organism>
<dbReference type="Gene3D" id="3.30.1490.100">
    <property type="entry name" value="DNA polymerase, Y-family, little finger domain"/>
    <property type="match status" value="1"/>
</dbReference>
<proteinExistence type="predicted"/>
<reference evidence="2" key="1">
    <citation type="journal article" date="2020" name="mSystems">
        <title>Genome- and Community-Level Interaction Insights into Carbon Utilization and Element Cycling Functions of Hydrothermarchaeota in Hydrothermal Sediment.</title>
        <authorList>
            <person name="Zhou Z."/>
            <person name="Liu Y."/>
            <person name="Xu W."/>
            <person name="Pan J."/>
            <person name="Luo Z.H."/>
            <person name="Li M."/>
        </authorList>
    </citation>
    <scope>NUCLEOTIDE SEQUENCE [LARGE SCALE GENOMIC DNA]</scope>
    <source>
        <strain evidence="2">HyVt-80</strain>
    </source>
</reference>
<evidence type="ECO:0000259" key="1">
    <source>
        <dbReference type="Pfam" id="PF11799"/>
    </source>
</evidence>
<gene>
    <name evidence="2" type="ORF">ENL26_01615</name>
</gene>
<protein>
    <submittedName>
        <fullName evidence="2">DNA polymerase IV</fullName>
    </submittedName>
</protein>
<dbReference type="SUPFAM" id="SSF100879">
    <property type="entry name" value="Lesion bypass DNA polymerase (Y-family), little finger domain"/>
    <property type="match status" value="1"/>
</dbReference>
<feature type="domain" description="DNA polymerase Y-family little finger" evidence="1">
    <location>
        <begin position="56"/>
        <end position="167"/>
    </location>
</feature>
<dbReference type="InterPro" id="IPR017961">
    <property type="entry name" value="DNA_pol_Y-fam_little_finger"/>
</dbReference>
<dbReference type="GO" id="GO:0003684">
    <property type="term" value="F:damaged DNA binding"/>
    <property type="evidence" value="ECO:0007669"/>
    <property type="project" value="InterPro"/>
</dbReference>
<dbReference type="GO" id="GO:0006281">
    <property type="term" value="P:DNA repair"/>
    <property type="evidence" value="ECO:0007669"/>
    <property type="project" value="InterPro"/>
</dbReference>
<dbReference type="InterPro" id="IPR036775">
    <property type="entry name" value="DNA_pol_Y-fam_lit_finger_sf"/>
</dbReference>
<name>A0A7C5I343_9BACT</name>
<dbReference type="Proteomes" id="UP000886129">
    <property type="component" value="Unassembled WGS sequence"/>
</dbReference>
<evidence type="ECO:0000313" key="2">
    <source>
        <dbReference type="EMBL" id="HHF08454.1"/>
    </source>
</evidence>
<sequence>HTLIKLSSYGYKKAIDLIEADDFFLYSNFGNALLGLKKALLTNSFSRTEFFKKSFPKSIGHSMTLSRDIDEGELINRVACFLGARVIYRMRRKGFEAEGVSLFLKYSDFRVVRTSRKLNFPLSDTQRMNQVLYWLIEELWDGEPVRALGVSCNRLKPSSSLSKQLSLLDTKKDLVPISLKIEEAFGKYSLFPASILAISGL</sequence>
<dbReference type="Pfam" id="PF11799">
    <property type="entry name" value="IMS_C"/>
    <property type="match status" value="1"/>
</dbReference>
<comment type="caution">
    <text evidence="2">The sequence shown here is derived from an EMBL/GenBank/DDBJ whole genome shotgun (WGS) entry which is preliminary data.</text>
</comment>
<dbReference type="AlphaFoldDB" id="A0A7C5I343"/>
<dbReference type="EMBL" id="DRTH01000094">
    <property type="protein sequence ID" value="HHF08454.1"/>
    <property type="molecule type" value="Genomic_DNA"/>
</dbReference>